<proteinExistence type="predicted"/>
<gene>
    <name evidence="2" type="ORF">HEB94_007119</name>
</gene>
<feature type="transmembrane region" description="Helical" evidence="1">
    <location>
        <begin position="147"/>
        <end position="171"/>
    </location>
</feature>
<evidence type="ECO:0000313" key="2">
    <source>
        <dbReference type="EMBL" id="MBE1610271.1"/>
    </source>
</evidence>
<feature type="transmembrane region" description="Helical" evidence="1">
    <location>
        <begin position="97"/>
        <end position="117"/>
    </location>
</feature>
<keyword evidence="1" id="KW-1133">Transmembrane helix</keyword>
<keyword evidence="3" id="KW-1185">Reference proteome</keyword>
<feature type="transmembrane region" description="Helical" evidence="1">
    <location>
        <begin position="69"/>
        <end position="90"/>
    </location>
</feature>
<dbReference type="RefSeq" id="WP_202896724.1">
    <property type="nucleotide sequence ID" value="NZ_BAABJL010000095.1"/>
</dbReference>
<dbReference type="AlphaFoldDB" id="A0A927N0Y7"/>
<feature type="transmembrane region" description="Helical" evidence="1">
    <location>
        <begin position="29"/>
        <end position="49"/>
    </location>
</feature>
<organism evidence="2 3">
    <name type="scientific">Actinopolymorpha pittospori</name>
    <dbReference type="NCBI Taxonomy" id="648752"/>
    <lineage>
        <taxon>Bacteria</taxon>
        <taxon>Bacillati</taxon>
        <taxon>Actinomycetota</taxon>
        <taxon>Actinomycetes</taxon>
        <taxon>Propionibacteriales</taxon>
        <taxon>Actinopolymorphaceae</taxon>
        <taxon>Actinopolymorpha</taxon>
    </lineage>
</organism>
<keyword evidence="1" id="KW-0472">Membrane</keyword>
<evidence type="ECO:0000313" key="3">
    <source>
        <dbReference type="Proteomes" id="UP000638648"/>
    </source>
</evidence>
<comment type="caution">
    <text evidence="2">The sequence shown here is derived from an EMBL/GenBank/DDBJ whole genome shotgun (WGS) entry which is preliminary data.</text>
</comment>
<name>A0A927N0Y7_9ACTN</name>
<dbReference type="Proteomes" id="UP000638648">
    <property type="component" value="Unassembled WGS sequence"/>
</dbReference>
<reference evidence="2" key="1">
    <citation type="submission" date="2020-10" db="EMBL/GenBank/DDBJ databases">
        <title>Sequencing the genomes of 1000 actinobacteria strains.</title>
        <authorList>
            <person name="Klenk H.-P."/>
        </authorList>
    </citation>
    <scope>NUCLEOTIDE SEQUENCE</scope>
    <source>
        <strain evidence="2">DSM 45354</strain>
    </source>
</reference>
<protein>
    <submittedName>
        <fullName evidence="2">ABC-2 type transport system permease protein</fullName>
    </submittedName>
</protein>
<keyword evidence="1" id="KW-0812">Transmembrane</keyword>
<evidence type="ECO:0000256" key="1">
    <source>
        <dbReference type="SAM" id="Phobius"/>
    </source>
</evidence>
<sequence length="176" mass="17872">MMSGEYSTGLIRTTLTATPRRLTVLGAKATVVVTLTYVGGLLAGTLGYATGRVLLAEEGYRPGEPVPALFGIALTFSATGLLGLTAAVILRHTAGALTVAIGVVLLPAILGPILGAWGRWVVAAAPTTALQKLAQSSDATAETMGGIGAWPTLALVCGYTIIALGIAGWLLRSRDA</sequence>
<accession>A0A927N0Y7</accession>
<dbReference type="EMBL" id="JADBEM010000001">
    <property type="protein sequence ID" value="MBE1610271.1"/>
    <property type="molecule type" value="Genomic_DNA"/>
</dbReference>